<dbReference type="InterPro" id="IPR036162">
    <property type="entry name" value="Resolvase-like_N_sf"/>
</dbReference>
<dbReference type="InterPro" id="IPR009057">
    <property type="entry name" value="Homeodomain-like_sf"/>
</dbReference>
<dbReference type="GO" id="GO:0003677">
    <property type="term" value="F:DNA binding"/>
    <property type="evidence" value="ECO:0007669"/>
    <property type="project" value="InterPro"/>
</dbReference>
<organism evidence="4 5">
    <name type="scientific">Methanoculleus sediminis</name>
    <dbReference type="NCBI Taxonomy" id="1550566"/>
    <lineage>
        <taxon>Archaea</taxon>
        <taxon>Methanobacteriati</taxon>
        <taxon>Methanobacteriota</taxon>
        <taxon>Stenosarchaea group</taxon>
        <taxon>Methanomicrobia</taxon>
        <taxon>Methanomicrobiales</taxon>
        <taxon>Methanomicrobiaceae</taxon>
        <taxon>Methanoculleus</taxon>
    </lineage>
</organism>
<feature type="region of interest" description="Disordered" evidence="2">
    <location>
        <begin position="135"/>
        <end position="154"/>
    </location>
</feature>
<dbReference type="SMART" id="SM00857">
    <property type="entry name" value="Resolvase"/>
    <property type="match status" value="1"/>
</dbReference>
<evidence type="ECO:0000259" key="3">
    <source>
        <dbReference type="SMART" id="SM00857"/>
    </source>
</evidence>
<dbReference type="InterPro" id="IPR006119">
    <property type="entry name" value="Resolv_N"/>
</dbReference>
<dbReference type="Pfam" id="PF02796">
    <property type="entry name" value="HTH_7"/>
    <property type="match status" value="1"/>
</dbReference>
<dbReference type="SUPFAM" id="SSF53041">
    <property type="entry name" value="Resolvase-like"/>
    <property type="match status" value="1"/>
</dbReference>
<dbReference type="OrthoDB" id="108742at2157"/>
<dbReference type="STRING" id="1550566.SZ63_06105"/>
<keyword evidence="5" id="KW-1185">Reference proteome</keyword>
<accession>A0A0H1R065</accession>
<gene>
    <name evidence="4" type="ORF">SZ63_06105</name>
</gene>
<dbReference type="Proteomes" id="UP000035301">
    <property type="component" value="Unassembled WGS sequence"/>
</dbReference>
<evidence type="ECO:0000313" key="4">
    <source>
        <dbReference type="EMBL" id="KLK88575.1"/>
    </source>
</evidence>
<feature type="domain" description="Resolvase/invertase-type recombinase catalytic" evidence="3">
    <location>
        <begin position="5"/>
        <end position="134"/>
    </location>
</feature>
<dbReference type="CDD" id="cd00569">
    <property type="entry name" value="HTH_Hin_like"/>
    <property type="match status" value="1"/>
</dbReference>
<reference evidence="4 5" key="1">
    <citation type="journal article" date="2015" name="Int. J. Syst. Evol. Microbiol.">
        <title>Methanoculleus sediminis sp. nov., a methanogen from sediments near a submarine mud volcano.</title>
        <authorList>
            <person name="Chen S.C."/>
            <person name="Chen M.F."/>
            <person name="Lai M.C."/>
            <person name="Weng C.Y."/>
            <person name="Wu S.Y."/>
            <person name="Lin S."/>
            <person name="Yang T.F."/>
            <person name="Chen P.C."/>
        </authorList>
    </citation>
    <scope>NUCLEOTIDE SEQUENCE [LARGE SCALE GENOMIC DNA]</scope>
    <source>
        <strain evidence="4 5">S3Fa</strain>
    </source>
</reference>
<dbReference type="EMBL" id="JXOJ01000002">
    <property type="protein sequence ID" value="KLK88575.1"/>
    <property type="molecule type" value="Genomic_DNA"/>
</dbReference>
<dbReference type="GO" id="GO:0000150">
    <property type="term" value="F:DNA strand exchange activity"/>
    <property type="evidence" value="ECO:0007669"/>
    <property type="project" value="InterPro"/>
</dbReference>
<evidence type="ECO:0000256" key="1">
    <source>
        <dbReference type="ARBA" id="ARBA00009913"/>
    </source>
</evidence>
<protein>
    <submittedName>
        <fullName evidence="4">Resolvase</fullName>
    </submittedName>
</protein>
<sequence length="212" mass="23931">MKRDAVAYLNTRKKGDFAAQKRDVEDFCKYRFQVVEIFHDHRATATPPEKRKGFSEMLEYCAANNCSDIIIPDLAGLARDPDAGLAALKTLNEHYTVYCVNNDFFGFRDDPKERGAAIGNFIEYMEQYRESGRKAAPAVAKKTKKDNGRPIGRPKALNEGQVEALLTVRQAGTSISQICRMFDVSRSTVSKILADYPELKGEWKGVRQEPEE</sequence>
<dbReference type="PATRIC" id="fig|1550566.3.peg.1323"/>
<dbReference type="SUPFAM" id="SSF46689">
    <property type="entry name" value="Homeodomain-like"/>
    <property type="match status" value="1"/>
</dbReference>
<dbReference type="Gene3D" id="3.40.50.1390">
    <property type="entry name" value="Resolvase, N-terminal catalytic domain"/>
    <property type="match status" value="1"/>
</dbReference>
<name>A0A0H1R065_9EURY</name>
<dbReference type="Gene3D" id="1.10.10.60">
    <property type="entry name" value="Homeodomain-like"/>
    <property type="match status" value="1"/>
</dbReference>
<dbReference type="InterPro" id="IPR006120">
    <property type="entry name" value="Resolvase_HTH_dom"/>
</dbReference>
<comment type="caution">
    <text evidence="4">The sequence shown here is derived from an EMBL/GenBank/DDBJ whole genome shotgun (WGS) entry which is preliminary data.</text>
</comment>
<comment type="similarity">
    <text evidence="1">Belongs to the site-specific recombinase resolvase family.</text>
</comment>
<evidence type="ECO:0000313" key="5">
    <source>
        <dbReference type="Proteomes" id="UP000035301"/>
    </source>
</evidence>
<proteinExistence type="inferred from homology"/>
<evidence type="ECO:0000256" key="2">
    <source>
        <dbReference type="SAM" id="MobiDB-lite"/>
    </source>
</evidence>
<dbReference type="AlphaFoldDB" id="A0A0H1R065"/>
<dbReference type="Pfam" id="PF00239">
    <property type="entry name" value="Resolvase"/>
    <property type="match status" value="1"/>
</dbReference>